<dbReference type="Proteomes" id="UP001236014">
    <property type="component" value="Chromosome"/>
</dbReference>
<dbReference type="EMBL" id="CP127294">
    <property type="protein sequence ID" value="WIX82885.1"/>
    <property type="molecule type" value="Genomic_DNA"/>
</dbReference>
<keyword evidence="2" id="KW-1185">Reference proteome</keyword>
<accession>A0A9Y2MVG8</accession>
<sequence length="120" mass="13813">MQDIELAIRDLMRDVCTADDLVEALGLALPGHPDGSGERFEDLTLGELISVLLHGSNFGRFFKAQFRANRELVRITVEPVIEIRNKVFHFREVASPEDLQKLRNATIWLRRKIRTRDGDR</sequence>
<protein>
    <recommendedName>
        <fullName evidence="3">Swt1-like HEPN domain-containing protein</fullName>
    </recommendedName>
</protein>
<evidence type="ECO:0000313" key="1">
    <source>
        <dbReference type="EMBL" id="WIX82885.1"/>
    </source>
</evidence>
<dbReference type="AlphaFoldDB" id="A0A9Y2MVG8"/>
<organism evidence="1 2">
    <name type="scientific">Amycolatopsis carbonis</name>
    <dbReference type="NCBI Taxonomy" id="715471"/>
    <lineage>
        <taxon>Bacteria</taxon>
        <taxon>Bacillati</taxon>
        <taxon>Actinomycetota</taxon>
        <taxon>Actinomycetes</taxon>
        <taxon>Pseudonocardiales</taxon>
        <taxon>Pseudonocardiaceae</taxon>
        <taxon>Amycolatopsis</taxon>
    </lineage>
</organism>
<name>A0A9Y2MVG8_9PSEU</name>
<evidence type="ECO:0008006" key="3">
    <source>
        <dbReference type="Google" id="ProtNLM"/>
    </source>
</evidence>
<dbReference type="KEGG" id="acab:QRX50_19975"/>
<proteinExistence type="predicted"/>
<gene>
    <name evidence="1" type="ORF">QRX50_19975</name>
</gene>
<reference evidence="1 2" key="1">
    <citation type="submission" date="2023-06" db="EMBL/GenBank/DDBJ databases">
        <authorList>
            <person name="Oyuntsetseg B."/>
            <person name="Kim S.B."/>
        </authorList>
    </citation>
    <scope>NUCLEOTIDE SEQUENCE [LARGE SCALE GENOMIC DNA]</scope>
    <source>
        <strain evidence="1 2">2-15</strain>
    </source>
</reference>
<evidence type="ECO:0000313" key="2">
    <source>
        <dbReference type="Proteomes" id="UP001236014"/>
    </source>
</evidence>
<dbReference type="RefSeq" id="WP_285973448.1">
    <property type="nucleotide sequence ID" value="NZ_CP127294.1"/>
</dbReference>